<dbReference type="InterPro" id="IPR036177">
    <property type="entry name" value="Peptidase_M55_sf"/>
</dbReference>
<dbReference type="PIRSF" id="PIRSF015853">
    <property type="entry name" value="Pep_DppA"/>
    <property type="match status" value="1"/>
</dbReference>
<dbReference type="InterPro" id="IPR007035">
    <property type="entry name" value="Peptidase_M55"/>
</dbReference>
<dbReference type="CDD" id="cd08770">
    <property type="entry name" value="DAP_dppA_3"/>
    <property type="match status" value="1"/>
</dbReference>
<keyword evidence="1" id="KW-0378">Hydrolase</keyword>
<dbReference type="EC" id="3.4.11.-" evidence="1"/>
<dbReference type="RefSeq" id="WP_021284464.1">
    <property type="nucleotide sequence ID" value="NZ_JAGGLL010000004.1"/>
</dbReference>
<reference evidence="1 2" key="1">
    <citation type="submission" date="2021-03" db="EMBL/GenBank/DDBJ databases">
        <title>Genomic Encyclopedia of Type Strains, Phase IV (KMG-IV): sequencing the most valuable type-strain genomes for metagenomic binning, comparative biology and taxonomic classification.</title>
        <authorList>
            <person name="Goeker M."/>
        </authorList>
    </citation>
    <scope>NUCLEOTIDE SEQUENCE [LARGE SCALE GENOMIC DNA]</scope>
    <source>
        <strain evidence="1 2">DSM 28650</strain>
    </source>
</reference>
<dbReference type="Gene3D" id="3.40.50.10780">
    <property type="entry name" value="Dipeptide transport protein"/>
    <property type="match status" value="1"/>
</dbReference>
<sequence length="266" mass="29591">MKVFISADIEGTAGVVNWDETEIDKEFSKYFCEQMTREVNAACEGAIEGGVDEIFIKDAHGPARNINPLKLPENIKIMRGWARNPLIMMAGLDESFQGVIFTGYHSAAGENGNPLSHTLNGSIQHMRINGEVASEFLINAYTAAYFKVPVLFLSGDKKLCESVKKLNENIRTVAVSEGIGQGSISIHPNLAVKRIKEEVSEVFKGDLTKNIIELPKEFKVEVKFKDHFTAYKGGFYPGARHIDAKTIGYEAKDYMDVLKFIFFAVN</sequence>
<dbReference type="EMBL" id="JAGGLL010000004">
    <property type="protein sequence ID" value="MBP2020992.1"/>
    <property type="molecule type" value="Genomic_DNA"/>
</dbReference>
<dbReference type="Proteomes" id="UP001519308">
    <property type="component" value="Unassembled WGS sequence"/>
</dbReference>
<keyword evidence="1" id="KW-0645">Protease</keyword>
<accession>A0ABS4JZN4</accession>
<dbReference type="SUPFAM" id="SSF63992">
    <property type="entry name" value="Dipeptide transport protein"/>
    <property type="match status" value="1"/>
</dbReference>
<keyword evidence="1" id="KW-0031">Aminopeptidase</keyword>
<evidence type="ECO:0000313" key="1">
    <source>
        <dbReference type="EMBL" id="MBP2020992.1"/>
    </source>
</evidence>
<dbReference type="GO" id="GO:0004177">
    <property type="term" value="F:aminopeptidase activity"/>
    <property type="evidence" value="ECO:0007669"/>
    <property type="project" value="UniProtKB-KW"/>
</dbReference>
<evidence type="ECO:0000313" key="2">
    <source>
        <dbReference type="Proteomes" id="UP001519308"/>
    </source>
</evidence>
<dbReference type="InterPro" id="IPR027476">
    <property type="entry name" value="DppA_N"/>
</dbReference>
<keyword evidence="2" id="KW-1185">Reference proteome</keyword>
<gene>
    <name evidence="1" type="ORF">J2Z44_000776</name>
</gene>
<comment type="caution">
    <text evidence="1">The sequence shown here is derived from an EMBL/GenBank/DDBJ whole genome shotgun (WGS) entry which is preliminary data.</text>
</comment>
<name>A0ABS4JZN4_9CLOT</name>
<organism evidence="1 2">
    <name type="scientific">Clostridium punense</name>
    <dbReference type="NCBI Taxonomy" id="1054297"/>
    <lineage>
        <taxon>Bacteria</taxon>
        <taxon>Bacillati</taxon>
        <taxon>Bacillota</taxon>
        <taxon>Clostridia</taxon>
        <taxon>Eubacteriales</taxon>
        <taxon>Clostridiaceae</taxon>
        <taxon>Clostridium</taxon>
    </lineage>
</organism>
<dbReference type="Pfam" id="PF04951">
    <property type="entry name" value="Peptidase_M55"/>
    <property type="match status" value="1"/>
</dbReference>
<protein>
    <submittedName>
        <fullName evidence="1">D-amino peptidase</fullName>
        <ecNumber evidence="1">3.4.11.-</ecNumber>
    </submittedName>
</protein>
<dbReference type="Gene3D" id="3.30.1360.130">
    <property type="entry name" value="Dipeptide transport protein"/>
    <property type="match status" value="1"/>
</dbReference>
<proteinExistence type="predicted"/>